<comment type="similarity">
    <text evidence="1 2">Belongs to the small heat shock protein (HSP20) family.</text>
</comment>
<evidence type="ECO:0000256" key="2">
    <source>
        <dbReference type="RuleBase" id="RU003616"/>
    </source>
</evidence>
<sequence>MKKSMLYMCTAGLLLGTSLEAFSLFSIDTTQRVENNNHMIKKYEKAIEKLKAENKYILEEKKKNPQLYEKKKLFEDLDDRYVYRVKLNGSKAEALNFMVKDSVVSLSMNMKREEKNDNGYFYSSQNFSSSYKIPSDVVQEKIEHKVEGDYFTIVMPKKKM</sequence>
<dbReference type="RefSeq" id="WP_207560957.1">
    <property type="nucleotide sequence ID" value="NZ_CP046072.1"/>
</dbReference>
<feature type="signal peptide" evidence="4">
    <location>
        <begin position="1"/>
        <end position="21"/>
    </location>
</feature>
<dbReference type="AlphaFoldDB" id="A0A975GD28"/>
<evidence type="ECO:0000259" key="5">
    <source>
        <dbReference type="PROSITE" id="PS01031"/>
    </source>
</evidence>
<dbReference type="Pfam" id="PF00011">
    <property type="entry name" value="HSP20"/>
    <property type="match status" value="1"/>
</dbReference>
<evidence type="ECO:0000313" key="7">
    <source>
        <dbReference type="Proteomes" id="UP000671852"/>
    </source>
</evidence>
<reference evidence="6" key="2">
    <citation type="submission" date="2021-04" db="EMBL/GenBank/DDBJ databases">
        <title>Isolation and characterization of a novel species of the genus Sulfurimonas.</title>
        <authorList>
            <person name="Fukui M."/>
        </authorList>
    </citation>
    <scope>NUCLEOTIDE SEQUENCE</scope>
    <source>
        <strain evidence="6">H1576</strain>
    </source>
</reference>
<feature type="coiled-coil region" evidence="3">
    <location>
        <begin position="33"/>
        <end position="60"/>
    </location>
</feature>
<organism evidence="6 7">
    <name type="scientific">Sulfurimonas aquatica</name>
    <dbReference type="NCBI Taxonomy" id="2672570"/>
    <lineage>
        <taxon>Bacteria</taxon>
        <taxon>Pseudomonadati</taxon>
        <taxon>Campylobacterota</taxon>
        <taxon>Epsilonproteobacteria</taxon>
        <taxon>Campylobacterales</taxon>
        <taxon>Sulfurimonadaceae</taxon>
        <taxon>Sulfurimonas</taxon>
    </lineage>
</organism>
<keyword evidence="4" id="KW-0732">Signal</keyword>
<proteinExistence type="inferred from homology"/>
<dbReference type="InterPro" id="IPR008978">
    <property type="entry name" value="HSP20-like_chaperone"/>
</dbReference>
<keyword evidence="7" id="KW-1185">Reference proteome</keyword>
<dbReference type="EMBL" id="CP046072">
    <property type="protein sequence ID" value="QSZ42142.1"/>
    <property type="molecule type" value="Genomic_DNA"/>
</dbReference>
<name>A0A975GD28_9BACT</name>
<evidence type="ECO:0000256" key="1">
    <source>
        <dbReference type="PROSITE-ProRule" id="PRU00285"/>
    </source>
</evidence>
<feature type="domain" description="SHSP" evidence="5">
    <location>
        <begin position="62"/>
        <end position="160"/>
    </location>
</feature>
<dbReference type="InterPro" id="IPR002068">
    <property type="entry name" value="A-crystallin/Hsp20_dom"/>
</dbReference>
<dbReference type="Gene3D" id="2.60.40.790">
    <property type="match status" value="1"/>
</dbReference>
<dbReference type="SUPFAM" id="SSF49764">
    <property type="entry name" value="HSP20-like chaperones"/>
    <property type="match status" value="1"/>
</dbReference>
<dbReference type="KEGG" id="saqt:GJV85_08465"/>
<reference evidence="6" key="1">
    <citation type="submission" date="2019-11" db="EMBL/GenBank/DDBJ databases">
        <authorList>
            <person name="Kojima H."/>
        </authorList>
    </citation>
    <scope>NUCLEOTIDE SEQUENCE</scope>
    <source>
        <strain evidence="6">H1576</strain>
    </source>
</reference>
<protein>
    <submittedName>
        <fullName evidence="6">Hsp20 family protein</fullName>
    </submittedName>
</protein>
<gene>
    <name evidence="6" type="ORF">GJV85_08465</name>
</gene>
<feature type="chain" id="PRO_5037294472" evidence="4">
    <location>
        <begin position="22"/>
        <end position="160"/>
    </location>
</feature>
<evidence type="ECO:0000256" key="4">
    <source>
        <dbReference type="SAM" id="SignalP"/>
    </source>
</evidence>
<dbReference type="Proteomes" id="UP000671852">
    <property type="component" value="Chromosome"/>
</dbReference>
<keyword evidence="3" id="KW-0175">Coiled coil</keyword>
<dbReference type="PROSITE" id="PS01031">
    <property type="entry name" value="SHSP"/>
    <property type="match status" value="1"/>
</dbReference>
<evidence type="ECO:0000256" key="3">
    <source>
        <dbReference type="SAM" id="Coils"/>
    </source>
</evidence>
<accession>A0A975GD28</accession>
<evidence type="ECO:0000313" key="6">
    <source>
        <dbReference type="EMBL" id="QSZ42142.1"/>
    </source>
</evidence>
<dbReference type="CDD" id="cd06464">
    <property type="entry name" value="ACD_sHsps-like"/>
    <property type="match status" value="1"/>
</dbReference>